<protein>
    <submittedName>
        <fullName evidence="2">Iron compound ABC transporter, iron compound-binding protein</fullName>
    </submittedName>
</protein>
<evidence type="ECO:0000256" key="1">
    <source>
        <dbReference type="ARBA" id="ARBA00022729"/>
    </source>
</evidence>
<dbReference type="Proteomes" id="UP000001823">
    <property type="component" value="Chromosome"/>
</dbReference>
<keyword evidence="3" id="KW-1185">Reference proteome</keyword>
<accession>A0A0H2YW39</accession>
<dbReference type="PANTHER" id="PTHR30006">
    <property type="entry name" value="THIAMINE-BINDING PERIPLASMIC PROTEIN-RELATED"/>
    <property type="match status" value="1"/>
</dbReference>
<dbReference type="GO" id="GO:0015888">
    <property type="term" value="P:thiamine transport"/>
    <property type="evidence" value="ECO:0007669"/>
    <property type="project" value="TreeGrafter"/>
</dbReference>
<dbReference type="PaxDb" id="195103-CPF_0223"/>
<dbReference type="SUPFAM" id="SSF53850">
    <property type="entry name" value="Periplasmic binding protein-like II"/>
    <property type="match status" value="1"/>
</dbReference>
<dbReference type="AlphaFoldDB" id="A0A0H2YW39"/>
<dbReference type="STRING" id="195103.CPF_0223"/>
<dbReference type="GO" id="GO:0030288">
    <property type="term" value="C:outer membrane-bounded periplasmic space"/>
    <property type="evidence" value="ECO:0007669"/>
    <property type="project" value="TreeGrafter"/>
</dbReference>
<dbReference type="Gene3D" id="3.40.190.10">
    <property type="entry name" value="Periplasmic binding protein-like II"/>
    <property type="match status" value="2"/>
</dbReference>
<dbReference type="GO" id="GO:0030976">
    <property type="term" value="F:thiamine pyrophosphate binding"/>
    <property type="evidence" value="ECO:0007669"/>
    <property type="project" value="TreeGrafter"/>
</dbReference>
<evidence type="ECO:0000313" key="3">
    <source>
        <dbReference type="Proteomes" id="UP000001823"/>
    </source>
</evidence>
<sequence length="339" mass="38793">MKKFLNKKITIILTIIILLLIAKLHIIKKEKALSTSNMNHIVVYGSLREEEGKYLLEKFKNKYDCTYEYIKLPTEEAVQRILDTRDNPQGDIFIGGSCDGYEILKKYDALEEYNSPWANNIPAKYKDLRGYWTGFQITPLSIGINKSLWQTHFGGSVPYPKKIEDLLNPEFKDKIILPNPQTSGTGYTLMASLYQELGKEKFETFIAKLNDNVSSSTISGFNSIQRVASGEYLITVNFLSDQLIANRSSDNIISIVPENAGWNVDSIALIKNSKHEKIAKSFIDFVLSKETSSDLSKFSKAISTKNFDTNQFKIYDKYNFYLAAEDREKIMQILYKNKE</sequence>
<keyword evidence="1" id="KW-0732">Signal</keyword>
<name>A0A0H2YW39_CLOP1</name>
<dbReference type="GeneID" id="93000476"/>
<dbReference type="CDD" id="cd13544">
    <property type="entry name" value="PBP2_Fbp_like_1"/>
    <property type="match status" value="1"/>
</dbReference>
<organism evidence="2 3">
    <name type="scientific">Clostridium perfringens (strain ATCC 13124 / DSM 756 / JCM 1290 / NCIMB 6125 / NCTC 8237 / Type A)</name>
    <dbReference type="NCBI Taxonomy" id="195103"/>
    <lineage>
        <taxon>Bacteria</taxon>
        <taxon>Bacillati</taxon>
        <taxon>Bacillota</taxon>
        <taxon>Clostridia</taxon>
        <taxon>Eubacteriales</taxon>
        <taxon>Clostridiaceae</taxon>
        <taxon>Clostridium</taxon>
    </lineage>
</organism>
<dbReference type="eggNOG" id="COG1840">
    <property type="taxonomic scope" value="Bacteria"/>
</dbReference>
<dbReference type="RefSeq" id="WP_011590106.1">
    <property type="nucleotide sequence ID" value="NC_008261.1"/>
</dbReference>
<gene>
    <name evidence="2" type="ordered locus">CPF_0223</name>
</gene>
<dbReference type="KEGG" id="cpf:CPF_0223"/>
<dbReference type="GO" id="GO:0030975">
    <property type="term" value="F:thiamine binding"/>
    <property type="evidence" value="ECO:0007669"/>
    <property type="project" value="TreeGrafter"/>
</dbReference>
<dbReference type="Pfam" id="PF13343">
    <property type="entry name" value="SBP_bac_6"/>
    <property type="match status" value="1"/>
</dbReference>
<evidence type="ECO:0000313" key="2">
    <source>
        <dbReference type="EMBL" id="ABG84970.1"/>
    </source>
</evidence>
<reference evidence="2 3" key="1">
    <citation type="journal article" date="2006" name="Genome Res.">
        <title>Skewed genomic variability in strains of the toxigenic bacterial pathogen, Clostridium perfringens.</title>
        <authorList>
            <person name="Myers G.S."/>
            <person name="Rasko D.A."/>
            <person name="Cheung J.K."/>
            <person name="Ravel J."/>
            <person name="Seshadri R."/>
            <person name="Deboy R.T."/>
            <person name="Ren Q."/>
            <person name="Varga J."/>
            <person name="Awad M.M."/>
            <person name="Brinkac L.M."/>
            <person name="Daugherty S.C."/>
            <person name="Haft D.H."/>
            <person name="Dodson R.J."/>
            <person name="Madupu R."/>
            <person name="Nelson W.C."/>
            <person name="Rosovitz M.J."/>
            <person name="Sullivan S.A."/>
            <person name="Khouri H."/>
            <person name="Dimitrov G.I."/>
            <person name="Watkins K.L."/>
            <person name="Mulligan S."/>
            <person name="Benton J."/>
            <person name="Radune D."/>
            <person name="Fisher D.J."/>
            <person name="Atkins H.S."/>
            <person name="Hiscox T."/>
            <person name="Jost B.H."/>
            <person name="Billington S.J."/>
            <person name="Songer J.G."/>
            <person name="McClane B.A."/>
            <person name="Titball R.W."/>
            <person name="Rood J.I."/>
            <person name="Melville S.B."/>
            <person name="Paulsen I.T."/>
        </authorList>
    </citation>
    <scope>NUCLEOTIDE SEQUENCE [LARGE SCALE GENOMIC DNA]</scope>
    <source>
        <strain evidence="3">ATCC 13124 / DSM 756 / JCM 1290 / NCIMB 6125 / NCTC 8237 / S 107 / Type A</strain>
    </source>
</reference>
<dbReference type="HOGENOM" id="CLU_026974_0_1_9"/>
<dbReference type="PANTHER" id="PTHR30006:SF2">
    <property type="entry name" value="ABC TRANSPORTER SUBSTRATE-BINDING PROTEIN"/>
    <property type="match status" value="1"/>
</dbReference>
<proteinExistence type="predicted"/>
<dbReference type="EMBL" id="CP000246">
    <property type="protein sequence ID" value="ABG84970.1"/>
    <property type="molecule type" value="Genomic_DNA"/>
</dbReference>